<sequence>MLYICEYDIKQDKQGFVDNISTEIEEEEFEIGVKPKKRIFNSTFEKQQFIEEYTKKIKTELCKNFMLKGACQFGLECSYAHGYVELLPKSHLHKNYKTKKCKNFLNNGWCNYGARCQYIHQEKTYKKKNLNRIITNEKQGNNLNKTENKFKSTQNKPQSQTLKGFMSYLEILQKFDSCPQFSLSNLPRLNCLRQLSKTKICILSDESDP</sequence>
<evidence type="ECO:0000256" key="1">
    <source>
        <dbReference type="PROSITE-ProRule" id="PRU00723"/>
    </source>
</evidence>
<dbReference type="PANTHER" id="PTHR12547">
    <property type="entry name" value="CCCH ZINC FINGER/TIS11-RELATED"/>
    <property type="match status" value="1"/>
</dbReference>
<organism evidence="3 4">
    <name type="scientific">Paramecium sonneborni</name>
    <dbReference type="NCBI Taxonomy" id="65129"/>
    <lineage>
        <taxon>Eukaryota</taxon>
        <taxon>Sar</taxon>
        <taxon>Alveolata</taxon>
        <taxon>Ciliophora</taxon>
        <taxon>Intramacronucleata</taxon>
        <taxon>Oligohymenophorea</taxon>
        <taxon>Peniculida</taxon>
        <taxon>Parameciidae</taxon>
        <taxon>Paramecium</taxon>
    </lineage>
</organism>
<dbReference type="GO" id="GO:0003729">
    <property type="term" value="F:mRNA binding"/>
    <property type="evidence" value="ECO:0007669"/>
    <property type="project" value="InterPro"/>
</dbReference>
<comment type="caution">
    <text evidence="3">The sequence shown here is derived from an EMBL/GenBank/DDBJ whole genome shotgun (WGS) entry which is preliminary data.</text>
</comment>
<evidence type="ECO:0000313" key="3">
    <source>
        <dbReference type="EMBL" id="CAD8050910.1"/>
    </source>
</evidence>
<reference evidence="3" key="1">
    <citation type="submission" date="2021-01" db="EMBL/GenBank/DDBJ databases">
        <authorList>
            <consortium name="Genoscope - CEA"/>
            <person name="William W."/>
        </authorList>
    </citation>
    <scope>NUCLEOTIDE SEQUENCE</scope>
</reference>
<feature type="zinc finger region" description="C3H1-type" evidence="1">
    <location>
        <begin position="95"/>
        <end position="123"/>
    </location>
</feature>
<feature type="domain" description="C3H1-type" evidence="2">
    <location>
        <begin position="95"/>
        <end position="123"/>
    </location>
</feature>
<name>A0A8S1K623_9CILI</name>
<dbReference type="InterPro" id="IPR045877">
    <property type="entry name" value="ZFP36-like"/>
</dbReference>
<dbReference type="GO" id="GO:0008270">
    <property type="term" value="F:zinc ion binding"/>
    <property type="evidence" value="ECO:0007669"/>
    <property type="project" value="UniProtKB-KW"/>
</dbReference>
<dbReference type="PROSITE" id="PS50103">
    <property type="entry name" value="ZF_C3H1"/>
    <property type="match status" value="2"/>
</dbReference>
<accession>A0A8S1K623</accession>
<keyword evidence="1" id="KW-0862">Zinc</keyword>
<dbReference type="Proteomes" id="UP000692954">
    <property type="component" value="Unassembled WGS sequence"/>
</dbReference>
<evidence type="ECO:0000313" key="4">
    <source>
        <dbReference type="Proteomes" id="UP000692954"/>
    </source>
</evidence>
<proteinExistence type="predicted"/>
<feature type="zinc finger region" description="C3H1-type" evidence="1">
    <location>
        <begin position="56"/>
        <end position="84"/>
    </location>
</feature>
<dbReference type="PANTHER" id="PTHR12547:SF18">
    <property type="entry name" value="PROTEIN TIS11"/>
    <property type="match status" value="1"/>
</dbReference>
<dbReference type="OrthoDB" id="301436at2759"/>
<dbReference type="SMART" id="SM00356">
    <property type="entry name" value="ZnF_C3H1"/>
    <property type="match status" value="2"/>
</dbReference>
<dbReference type="AlphaFoldDB" id="A0A8S1K623"/>
<feature type="domain" description="C3H1-type" evidence="2">
    <location>
        <begin position="56"/>
        <end position="84"/>
    </location>
</feature>
<gene>
    <name evidence="3" type="ORF">PSON_ATCC_30995.1.T0050255</name>
</gene>
<evidence type="ECO:0000259" key="2">
    <source>
        <dbReference type="PROSITE" id="PS50103"/>
    </source>
</evidence>
<dbReference type="EMBL" id="CAJJDN010000005">
    <property type="protein sequence ID" value="CAD8050910.1"/>
    <property type="molecule type" value="Genomic_DNA"/>
</dbReference>
<keyword evidence="1" id="KW-0863">Zinc-finger</keyword>
<keyword evidence="1" id="KW-0479">Metal-binding</keyword>
<dbReference type="InterPro" id="IPR000571">
    <property type="entry name" value="Znf_CCCH"/>
</dbReference>
<keyword evidence="4" id="KW-1185">Reference proteome</keyword>
<protein>
    <recommendedName>
        <fullName evidence="2">C3H1-type domain-containing protein</fullName>
    </recommendedName>
</protein>
<dbReference type="Pfam" id="PF00642">
    <property type="entry name" value="zf-CCCH"/>
    <property type="match status" value="2"/>
</dbReference>